<keyword evidence="1" id="KW-0812">Transmembrane</keyword>
<accession>A0A7C8M5F7</accession>
<evidence type="ECO:0000313" key="3">
    <source>
        <dbReference type="Proteomes" id="UP000481861"/>
    </source>
</evidence>
<feature type="transmembrane region" description="Helical" evidence="1">
    <location>
        <begin position="6"/>
        <end position="23"/>
    </location>
</feature>
<evidence type="ECO:0000256" key="1">
    <source>
        <dbReference type="SAM" id="Phobius"/>
    </source>
</evidence>
<sequence>MLNPGGLVACPIIVLNSLFLGFLHKTCLLLHWYFCPFHSCLLCLLVTHLFSFYRSIIAIFKLCEQRELESHTTSLNL</sequence>
<organism evidence="2 3">
    <name type="scientific">Massariosphaeria phaeospora</name>
    <dbReference type="NCBI Taxonomy" id="100035"/>
    <lineage>
        <taxon>Eukaryota</taxon>
        <taxon>Fungi</taxon>
        <taxon>Dikarya</taxon>
        <taxon>Ascomycota</taxon>
        <taxon>Pezizomycotina</taxon>
        <taxon>Dothideomycetes</taxon>
        <taxon>Pleosporomycetidae</taxon>
        <taxon>Pleosporales</taxon>
        <taxon>Pleosporales incertae sedis</taxon>
        <taxon>Massariosphaeria</taxon>
    </lineage>
</organism>
<dbReference type="AlphaFoldDB" id="A0A7C8M5F7"/>
<name>A0A7C8M5F7_9PLEO</name>
<feature type="non-terminal residue" evidence="2">
    <location>
        <position position="77"/>
    </location>
</feature>
<feature type="transmembrane region" description="Helical" evidence="1">
    <location>
        <begin position="30"/>
        <end position="53"/>
    </location>
</feature>
<comment type="caution">
    <text evidence="2">The sequence shown here is derived from an EMBL/GenBank/DDBJ whole genome shotgun (WGS) entry which is preliminary data.</text>
</comment>
<dbReference type="Proteomes" id="UP000481861">
    <property type="component" value="Unassembled WGS sequence"/>
</dbReference>
<gene>
    <name evidence="2" type="ORF">BDV95DRAFT_578485</name>
</gene>
<reference evidence="2 3" key="1">
    <citation type="submission" date="2020-01" db="EMBL/GenBank/DDBJ databases">
        <authorList>
            <consortium name="DOE Joint Genome Institute"/>
            <person name="Haridas S."/>
            <person name="Albert R."/>
            <person name="Binder M."/>
            <person name="Bloem J."/>
            <person name="Labutti K."/>
            <person name="Salamov A."/>
            <person name="Andreopoulos B."/>
            <person name="Baker S.E."/>
            <person name="Barry K."/>
            <person name="Bills G."/>
            <person name="Bluhm B.H."/>
            <person name="Cannon C."/>
            <person name="Castanera R."/>
            <person name="Culley D.E."/>
            <person name="Daum C."/>
            <person name="Ezra D."/>
            <person name="Gonzalez J.B."/>
            <person name="Henrissat B."/>
            <person name="Kuo A."/>
            <person name="Liang C."/>
            <person name="Lipzen A."/>
            <person name="Lutzoni F."/>
            <person name="Magnuson J."/>
            <person name="Mondo S."/>
            <person name="Nolan M."/>
            <person name="Ohm R."/>
            <person name="Pangilinan J."/>
            <person name="Park H.-J.H."/>
            <person name="Ramirez L."/>
            <person name="Alfaro M."/>
            <person name="Sun H."/>
            <person name="Tritt A."/>
            <person name="Yoshinaga Y."/>
            <person name="Zwiers L.-H.L."/>
            <person name="Turgeon B.G."/>
            <person name="Goodwin S.B."/>
            <person name="Spatafora J.W."/>
            <person name="Crous P.W."/>
            <person name="Grigoriev I.V."/>
        </authorList>
    </citation>
    <scope>NUCLEOTIDE SEQUENCE [LARGE SCALE GENOMIC DNA]</scope>
    <source>
        <strain evidence="2 3">CBS 611.86</strain>
    </source>
</reference>
<keyword evidence="1" id="KW-0472">Membrane</keyword>
<proteinExistence type="predicted"/>
<protein>
    <submittedName>
        <fullName evidence="2">Uncharacterized protein</fullName>
    </submittedName>
</protein>
<evidence type="ECO:0000313" key="2">
    <source>
        <dbReference type="EMBL" id="KAF2869158.1"/>
    </source>
</evidence>
<keyword evidence="3" id="KW-1185">Reference proteome</keyword>
<keyword evidence="1" id="KW-1133">Transmembrane helix</keyword>
<dbReference type="EMBL" id="JAADJZ010000017">
    <property type="protein sequence ID" value="KAF2869158.1"/>
    <property type="molecule type" value="Genomic_DNA"/>
</dbReference>